<evidence type="ECO:0000313" key="3">
    <source>
        <dbReference type="Proteomes" id="UP000011135"/>
    </source>
</evidence>
<dbReference type="PROSITE" id="PS50093">
    <property type="entry name" value="PKD"/>
    <property type="match status" value="2"/>
</dbReference>
<gene>
    <name evidence="2" type="ORF">C900_03432</name>
</gene>
<dbReference type="Proteomes" id="UP000011135">
    <property type="component" value="Unassembled WGS sequence"/>
</dbReference>
<dbReference type="Gene3D" id="2.60.40.10">
    <property type="entry name" value="Immunoglobulins"/>
    <property type="match status" value="6"/>
</dbReference>
<dbReference type="InterPro" id="IPR022409">
    <property type="entry name" value="PKD/Chitinase_dom"/>
</dbReference>
<dbReference type="Gene3D" id="2.60.120.260">
    <property type="entry name" value="Galactose-binding domain-like"/>
    <property type="match status" value="1"/>
</dbReference>
<feature type="domain" description="PKD" evidence="1">
    <location>
        <begin position="655"/>
        <end position="697"/>
    </location>
</feature>
<dbReference type="Pfam" id="PF18911">
    <property type="entry name" value="PKD_4"/>
    <property type="match status" value="2"/>
</dbReference>
<protein>
    <recommendedName>
        <fullName evidence="1">PKD domain-containing protein</fullName>
    </recommendedName>
</protein>
<sequence length="1342" mass="143271">MTFTEQPVADAGTGGNECDLSFAFNATPSVGVGTWTKASGPGTPSFTNENNPATSVSVSAYGTYVFRWTEVNGGCSDFDEVTVNFYEQPVADADRGNAAPYDECDLNFWLDAVPSVSGSSGVWTKFSGPGTTTFANATAPTTEVSVSAYGTYVFRWTETNGVCSSSNNVTVRFYLQPVADAGSGGSVCGLNFNFNAVPSTGTGVWSKVSGPGITSFTNANSATTSVSVDTYGSYVFRWTENNNGCISSDEVTVNFNEAPVVVSVDDDGLYICEPSSITISGRIGAGASTGTWSLLSGGTGTLSASSLTGDIVTATYITATNEYGPLVFRLTTDDPDGVGGPCVVDFMETTITVNQAATVNAGVDFAICEDEIATLNGSFGGSTTNVTWLDGAGTFGNINSAVTTYQPSPAEISAGFVVLTLRASDPDGTGASGPCPVVTDKVRITINHLPEVALTGLAAVYAENDPPVEMQGFPSGGTYTGPGVLAGTNIFDPANANSNGATNSIVYTYTNPSTGCTNSDVVDVIVNAATSINFTVDGATVDNFGRPQVCAEQGLVRLFGNPDESTGQNPTSFTSTTPGLITQSGGRYYIQTNGLASGLYRIKYTYTNSDNVTSIMFNDVKIFASPVAGISVTNSCIEDQITFTDVSTIPSTPFGTSILSWSWDFDDGTFSNQQNPDHTYEEPGIYTVKLTVITTQGCSDVTTQIVRVGEVPHVNFDKAEICNGDATEFRDLSSPGSISTIINHSWDFGDGEIISGPSDDIVPAGTHGGRTFGTFKDPFHEYENVGSYNVTLTVETNDGCTNAVTKRVFILPFNVITISPETAYEEDFENDAGGWVAQSNESAVGDSSWVWGEPNGSVINDPGNKAWWTGGNNGSYHASEDSYINGPCFDISALTRPMLAMDIWVDTQEGFDGAVLQYSIDGGISWKNVGTINEGINWYNAQGIISRPGDRAGNFNEGDQGWTGQTNGWVSARFSLDEIPFEERDLVRLRIAFASDANNPQGSNLNGFAVDNVFVGNKTRTVLIEHFTDTEIDISNQASDHFEQIQAGQIAETGVTDFELLEYHIQDSGGDPFNSDNPGDPSARSLFYGVSQAPKAVLDGNQFNGNPFEISEIDIERRSLMDPLFEVRIDTLLTATETLSADVTVTALAALSEDVTIHLALVEGAIAYDGRTYHNVLKKLIFGGEGERLSIDWSPGTVKTVRGEWNIDINIYNPDQLRLIAFVQNKTSREIYGATYTRAPVKNEGAVTGVKEDVFAQAKNISIYPNPADGVLHFSINQDPLKQYYWKIVDQRGVAMLSGDIEFNNGTFSTNINELPNGIYYVVIGAGDKPLIYRKLAVMNRQ</sequence>
<dbReference type="InterPro" id="IPR000601">
    <property type="entry name" value="PKD_dom"/>
</dbReference>
<dbReference type="SMART" id="SM00089">
    <property type="entry name" value="PKD"/>
    <property type="match status" value="2"/>
</dbReference>
<dbReference type="InterPro" id="IPR026444">
    <property type="entry name" value="Secre_tail"/>
</dbReference>
<dbReference type="NCBIfam" id="TIGR04183">
    <property type="entry name" value="Por_Secre_tail"/>
    <property type="match status" value="1"/>
</dbReference>
<dbReference type="PATRIC" id="fig|1237149.3.peg.3193"/>
<evidence type="ECO:0000259" key="1">
    <source>
        <dbReference type="PROSITE" id="PS50093"/>
    </source>
</evidence>
<dbReference type="InterPro" id="IPR013783">
    <property type="entry name" value="Ig-like_fold"/>
</dbReference>
<dbReference type="InterPro" id="IPR035986">
    <property type="entry name" value="PKD_dom_sf"/>
</dbReference>
<evidence type="ECO:0000313" key="2">
    <source>
        <dbReference type="EMBL" id="ELR70824.1"/>
    </source>
</evidence>
<accession>L8JTJ2</accession>
<comment type="caution">
    <text evidence="2">The sequence shown here is derived from an EMBL/GenBank/DDBJ whole genome shotgun (WGS) entry which is preliminary data.</text>
</comment>
<keyword evidence="3" id="KW-1185">Reference proteome</keyword>
<proteinExistence type="predicted"/>
<dbReference type="CDD" id="cd00146">
    <property type="entry name" value="PKD"/>
    <property type="match status" value="2"/>
</dbReference>
<organism evidence="2 3">
    <name type="scientific">Fulvivirga imtechensis AK7</name>
    <dbReference type="NCBI Taxonomy" id="1237149"/>
    <lineage>
        <taxon>Bacteria</taxon>
        <taxon>Pseudomonadati</taxon>
        <taxon>Bacteroidota</taxon>
        <taxon>Cytophagia</taxon>
        <taxon>Cytophagales</taxon>
        <taxon>Fulvivirgaceae</taxon>
        <taxon>Fulvivirga</taxon>
    </lineage>
</organism>
<dbReference type="eggNOG" id="COG3291">
    <property type="taxonomic scope" value="Bacteria"/>
</dbReference>
<reference evidence="2 3" key="1">
    <citation type="submission" date="2012-12" db="EMBL/GenBank/DDBJ databases">
        <title>Genome assembly of Fulvivirga imtechensis AK7.</title>
        <authorList>
            <person name="Nupur N."/>
            <person name="Khatri I."/>
            <person name="Kumar R."/>
            <person name="Subramanian S."/>
            <person name="Pinnaka A."/>
        </authorList>
    </citation>
    <scope>NUCLEOTIDE SEQUENCE [LARGE SCALE GENOMIC DNA]</scope>
    <source>
        <strain evidence="2 3">AK7</strain>
    </source>
</reference>
<name>L8JTJ2_9BACT</name>
<dbReference type="SUPFAM" id="SSF49299">
    <property type="entry name" value="PKD domain"/>
    <property type="match status" value="2"/>
</dbReference>
<dbReference type="STRING" id="1237149.C900_03432"/>
<dbReference type="EMBL" id="AMZN01000049">
    <property type="protein sequence ID" value="ELR70824.1"/>
    <property type="molecule type" value="Genomic_DNA"/>
</dbReference>
<feature type="domain" description="PKD" evidence="1">
    <location>
        <begin position="746"/>
        <end position="810"/>
    </location>
</feature>
<dbReference type="Pfam" id="PF18962">
    <property type="entry name" value="Por_Secre_tail"/>
    <property type="match status" value="1"/>
</dbReference>